<comment type="function">
    <text evidence="5">Catalyzes the phosphorylation of the 3'-hydroxyl group of dephosphocoenzyme A to form coenzyme A.</text>
</comment>
<evidence type="ECO:0000313" key="8">
    <source>
        <dbReference type="Proteomes" id="UP001324380"/>
    </source>
</evidence>
<proteinExistence type="inferred from homology"/>
<dbReference type="Gene3D" id="3.40.50.300">
    <property type="entry name" value="P-loop containing nucleotide triphosphate hydrolases"/>
    <property type="match status" value="1"/>
</dbReference>
<organism evidence="7 8">
    <name type="scientific">Mucilaginibacter sabulilitoris</name>
    <dbReference type="NCBI Taxonomy" id="1173583"/>
    <lineage>
        <taxon>Bacteria</taxon>
        <taxon>Pseudomonadati</taxon>
        <taxon>Bacteroidota</taxon>
        <taxon>Sphingobacteriia</taxon>
        <taxon>Sphingobacteriales</taxon>
        <taxon>Sphingobacteriaceae</taxon>
        <taxon>Mucilaginibacter</taxon>
    </lineage>
</organism>
<name>A0ABZ0TMA7_9SPHI</name>
<dbReference type="RefSeq" id="WP_321561835.1">
    <property type="nucleotide sequence ID" value="NZ_CP139558.1"/>
</dbReference>
<dbReference type="PANTHER" id="PTHR10695:SF46">
    <property type="entry name" value="BIFUNCTIONAL COENZYME A SYNTHASE-RELATED"/>
    <property type="match status" value="1"/>
</dbReference>
<evidence type="ECO:0000256" key="2">
    <source>
        <dbReference type="ARBA" id="ARBA00022741"/>
    </source>
</evidence>
<comment type="subcellular location">
    <subcellularLocation>
        <location evidence="5">Cytoplasm</location>
    </subcellularLocation>
</comment>
<reference evidence="7 8" key="1">
    <citation type="submission" date="2023-11" db="EMBL/GenBank/DDBJ databases">
        <title>Analysis of the Genomes of Mucilaginibacter gossypii cycad 4 and M. sabulilitoris SNA2: microbes with the potential for plant growth promotion.</title>
        <authorList>
            <person name="Hirsch A.M."/>
            <person name="Humm E."/>
            <person name="Rubbi M."/>
            <person name="Del Vecchio G."/>
            <person name="Ha S.M."/>
            <person name="Pellegrini M."/>
            <person name="Gunsalus R.P."/>
        </authorList>
    </citation>
    <scope>NUCLEOTIDE SEQUENCE [LARGE SCALE GENOMIC DNA]</scope>
    <source>
        <strain evidence="7 8">SNA2</strain>
    </source>
</reference>
<dbReference type="InterPro" id="IPR001977">
    <property type="entry name" value="Depp_CoAkinase"/>
</dbReference>
<evidence type="ECO:0000256" key="1">
    <source>
        <dbReference type="ARBA" id="ARBA00009018"/>
    </source>
</evidence>
<evidence type="ECO:0000256" key="4">
    <source>
        <dbReference type="ARBA" id="ARBA00022993"/>
    </source>
</evidence>
<dbReference type="CDD" id="cd02022">
    <property type="entry name" value="DPCK"/>
    <property type="match status" value="1"/>
</dbReference>
<dbReference type="SUPFAM" id="SSF52540">
    <property type="entry name" value="P-loop containing nucleoside triphosphate hydrolases"/>
    <property type="match status" value="1"/>
</dbReference>
<keyword evidence="8" id="KW-1185">Reference proteome</keyword>
<comment type="catalytic activity">
    <reaction evidence="5">
        <text>3'-dephospho-CoA + ATP = ADP + CoA + H(+)</text>
        <dbReference type="Rhea" id="RHEA:18245"/>
        <dbReference type="ChEBI" id="CHEBI:15378"/>
        <dbReference type="ChEBI" id="CHEBI:30616"/>
        <dbReference type="ChEBI" id="CHEBI:57287"/>
        <dbReference type="ChEBI" id="CHEBI:57328"/>
        <dbReference type="ChEBI" id="CHEBI:456216"/>
        <dbReference type="EC" id="2.7.1.24"/>
    </reaction>
</comment>
<keyword evidence="4 5" id="KW-0173">Coenzyme A biosynthesis</keyword>
<evidence type="ECO:0000256" key="3">
    <source>
        <dbReference type="ARBA" id="ARBA00022840"/>
    </source>
</evidence>
<dbReference type="PANTHER" id="PTHR10695">
    <property type="entry name" value="DEPHOSPHO-COA KINASE-RELATED"/>
    <property type="match status" value="1"/>
</dbReference>
<keyword evidence="2 5" id="KW-0547">Nucleotide-binding</keyword>
<dbReference type="EMBL" id="CP139558">
    <property type="protein sequence ID" value="WPU92675.1"/>
    <property type="molecule type" value="Genomic_DNA"/>
</dbReference>
<dbReference type="EC" id="2.7.1.24" evidence="5 6"/>
<dbReference type="PROSITE" id="PS51219">
    <property type="entry name" value="DPCK"/>
    <property type="match status" value="1"/>
</dbReference>
<gene>
    <name evidence="5 7" type="primary">coaE</name>
    <name evidence="7" type="ORF">SNE25_25460</name>
</gene>
<dbReference type="Proteomes" id="UP001324380">
    <property type="component" value="Chromosome"/>
</dbReference>
<protein>
    <recommendedName>
        <fullName evidence="5 6">Dephospho-CoA kinase</fullName>
        <ecNumber evidence="5 6">2.7.1.24</ecNumber>
    </recommendedName>
    <alternativeName>
        <fullName evidence="5">Dephosphocoenzyme A kinase</fullName>
    </alternativeName>
</protein>
<dbReference type="NCBIfam" id="TIGR00152">
    <property type="entry name" value="dephospho-CoA kinase"/>
    <property type="match status" value="1"/>
</dbReference>
<sequence>MLKIGLTGNIGSGKTTVAKVFELLDIPVFYADNEAKKVMVTDEILIESIKKTFGTQSYFDDGALNRKHIAGIVFDNEVDLQKLNALVHPAVFRAFDHWVAEIKIAPYVIKEAALLFESGSYKMCDRSLLISAPLENRIARVMQRDRVSKAEVESREARQFSEERKKQLANDVIVNDDQQLVIPQVLALHRQYLALAKN</sequence>
<keyword evidence="5" id="KW-0963">Cytoplasm</keyword>
<keyword evidence="3 5" id="KW-0067">ATP-binding</keyword>
<dbReference type="GO" id="GO:0004140">
    <property type="term" value="F:dephospho-CoA kinase activity"/>
    <property type="evidence" value="ECO:0007669"/>
    <property type="project" value="UniProtKB-EC"/>
</dbReference>
<dbReference type="InterPro" id="IPR027417">
    <property type="entry name" value="P-loop_NTPase"/>
</dbReference>
<evidence type="ECO:0000313" key="7">
    <source>
        <dbReference type="EMBL" id="WPU92675.1"/>
    </source>
</evidence>
<dbReference type="HAMAP" id="MF_00376">
    <property type="entry name" value="Dephospho_CoA_kinase"/>
    <property type="match status" value="1"/>
</dbReference>
<feature type="binding site" evidence="5">
    <location>
        <begin position="11"/>
        <end position="16"/>
    </location>
    <ligand>
        <name>ATP</name>
        <dbReference type="ChEBI" id="CHEBI:30616"/>
    </ligand>
</feature>
<comment type="similarity">
    <text evidence="1 5">Belongs to the CoaE family.</text>
</comment>
<keyword evidence="5 7" id="KW-0808">Transferase</keyword>
<accession>A0ABZ0TMA7</accession>
<comment type="pathway">
    <text evidence="5">Cofactor biosynthesis; coenzyme A biosynthesis; CoA from (R)-pantothenate: step 5/5.</text>
</comment>
<keyword evidence="5 7" id="KW-0418">Kinase</keyword>
<dbReference type="Pfam" id="PF01121">
    <property type="entry name" value="CoaE"/>
    <property type="match status" value="1"/>
</dbReference>
<evidence type="ECO:0000256" key="5">
    <source>
        <dbReference type="HAMAP-Rule" id="MF_00376"/>
    </source>
</evidence>
<evidence type="ECO:0000256" key="6">
    <source>
        <dbReference type="NCBIfam" id="TIGR00152"/>
    </source>
</evidence>